<dbReference type="HOGENOM" id="CLU_1387766_0_0_11"/>
<evidence type="ECO:0000313" key="1">
    <source>
        <dbReference type="EMBL" id="AIG78445.1"/>
    </source>
</evidence>
<evidence type="ECO:0000313" key="2">
    <source>
        <dbReference type="Proteomes" id="UP000028492"/>
    </source>
</evidence>
<dbReference type="AlphaFoldDB" id="A0A075V6A1"/>
<sequence>MGDVYARTKEIAKELGKGWSAREGAWGNDRDAYLDGPGGEVVHVAGGATYQNPGRLVIRGTLDHKHSRYNEPRHEITVSAEKTAAKVAGDITRRLLPGYREGLELSIKRKADHEEWEAGRDNLVKTLLGSLPGSYTLGHATDQVTFGGGKYGERGIGGEVRVLSGSEVEWTIRTSEAGSLALAELIANILRESGKA</sequence>
<reference evidence="1 2" key="1">
    <citation type="journal article" date="2014" name="J. Biotechnol.">
        <title>Complete genome sequence of the actinobacterium Amycolatopsis japonica MG417-CF17(T) (=DSM 44213T) producing (S,S)-N,N'-ethylenediaminedisuccinic acid.</title>
        <authorList>
            <person name="Stegmann E."/>
            <person name="Albersmeier A."/>
            <person name="Spohn M."/>
            <person name="Gert H."/>
            <person name="Weber T."/>
            <person name="Wohlleben W."/>
            <person name="Kalinowski J."/>
            <person name="Ruckert C."/>
        </authorList>
    </citation>
    <scope>NUCLEOTIDE SEQUENCE [LARGE SCALE GENOMIC DNA]</scope>
    <source>
        <strain evidence="2">MG417-CF17 (DSM 44213)</strain>
    </source>
</reference>
<organism evidence="1 2">
    <name type="scientific">Amycolatopsis japonica</name>
    <dbReference type="NCBI Taxonomy" id="208439"/>
    <lineage>
        <taxon>Bacteria</taxon>
        <taxon>Bacillati</taxon>
        <taxon>Actinomycetota</taxon>
        <taxon>Actinomycetes</taxon>
        <taxon>Pseudonocardiales</taxon>
        <taxon>Pseudonocardiaceae</taxon>
        <taxon>Amycolatopsis</taxon>
        <taxon>Amycolatopsis japonica group</taxon>
    </lineage>
</organism>
<dbReference type="Proteomes" id="UP000028492">
    <property type="component" value="Chromosome"/>
</dbReference>
<dbReference type="eggNOG" id="ENOG5031XN5">
    <property type="taxonomic scope" value="Bacteria"/>
</dbReference>
<gene>
    <name evidence="1" type="ORF">AJAP_28030</name>
</gene>
<accession>A0A075V6A1</accession>
<dbReference type="STRING" id="208439.AJAP_28030"/>
<name>A0A075V6A1_9PSEU</name>
<dbReference type="RefSeq" id="WP_148311579.1">
    <property type="nucleotide sequence ID" value="NZ_CP008953.1"/>
</dbReference>
<keyword evidence="2" id="KW-1185">Reference proteome</keyword>
<proteinExistence type="predicted"/>
<protein>
    <submittedName>
        <fullName evidence="1">Uncharacterized protein</fullName>
    </submittedName>
</protein>
<dbReference type="EMBL" id="CP008953">
    <property type="protein sequence ID" value="AIG78445.1"/>
    <property type="molecule type" value="Genomic_DNA"/>
</dbReference>
<dbReference type="KEGG" id="aja:AJAP_28030"/>